<protein>
    <submittedName>
        <fullName evidence="1">Uncharacterized protein</fullName>
    </submittedName>
</protein>
<gene>
    <name evidence="1" type="ORF">METZ01_LOCUS97074</name>
</gene>
<dbReference type="AlphaFoldDB" id="A0A381VVB1"/>
<evidence type="ECO:0000313" key="1">
    <source>
        <dbReference type="EMBL" id="SVA44220.1"/>
    </source>
</evidence>
<reference evidence="1" key="1">
    <citation type="submission" date="2018-05" db="EMBL/GenBank/DDBJ databases">
        <authorList>
            <person name="Lanie J.A."/>
            <person name="Ng W.-L."/>
            <person name="Kazmierczak K.M."/>
            <person name="Andrzejewski T.M."/>
            <person name="Davidsen T.M."/>
            <person name="Wayne K.J."/>
            <person name="Tettelin H."/>
            <person name="Glass J.I."/>
            <person name="Rusch D."/>
            <person name="Podicherti R."/>
            <person name="Tsui H.-C.T."/>
            <person name="Winkler M.E."/>
        </authorList>
    </citation>
    <scope>NUCLEOTIDE SEQUENCE</scope>
</reference>
<name>A0A381VVB1_9ZZZZ</name>
<organism evidence="1">
    <name type="scientific">marine metagenome</name>
    <dbReference type="NCBI Taxonomy" id="408172"/>
    <lineage>
        <taxon>unclassified sequences</taxon>
        <taxon>metagenomes</taxon>
        <taxon>ecological metagenomes</taxon>
    </lineage>
</organism>
<dbReference type="EMBL" id="UINC01009890">
    <property type="protein sequence ID" value="SVA44220.1"/>
    <property type="molecule type" value="Genomic_DNA"/>
</dbReference>
<proteinExistence type="predicted"/>
<accession>A0A381VVB1</accession>
<sequence>MKIFTYVLFVYGGSKKAKSNFFCNTKLSKNLNTS</sequence>